<keyword evidence="6 11" id="KW-1133">Transmembrane helix</keyword>
<evidence type="ECO:0000259" key="12">
    <source>
        <dbReference type="PROSITE" id="PS50111"/>
    </source>
</evidence>
<feature type="transmembrane region" description="Helical" evidence="11">
    <location>
        <begin position="317"/>
        <end position="342"/>
    </location>
</feature>
<dbReference type="EMBL" id="RZIJ01000022">
    <property type="protein sequence ID" value="RUQ66234.1"/>
    <property type="molecule type" value="Genomic_DNA"/>
</dbReference>
<dbReference type="Pfam" id="PF02743">
    <property type="entry name" value="dCache_1"/>
    <property type="match status" value="1"/>
</dbReference>
<keyword evidence="8 10" id="KW-0807">Transducer</keyword>
<evidence type="ECO:0000256" key="4">
    <source>
        <dbReference type="ARBA" id="ARBA00022519"/>
    </source>
</evidence>
<keyword evidence="2" id="KW-1003">Cell membrane</keyword>
<evidence type="ECO:0000256" key="8">
    <source>
        <dbReference type="ARBA" id="ARBA00023224"/>
    </source>
</evidence>
<feature type="domain" description="Methyl-accepting transducer" evidence="12">
    <location>
        <begin position="432"/>
        <end position="668"/>
    </location>
</feature>
<comment type="caution">
    <text evidence="15">The sequence shown here is derived from an EMBL/GenBank/DDBJ whole genome shotgun (WGS) entry which is preliminary data.</text>
</comment>
<dbReference type="GO" id="GO:0006935">
    <property type="term" value="P:chemotaxis"/>
    <property type="evidence" value="ECO:0007669"/>
    <property type="project" value="UniProtKB-KW"/>
</dbReference>
<evidence type="ECO:0000256" key="11">
    <source>
        <dbReference type="SAM" id="Phobius"/>
    </source>
</evidence>
<dbReference type="Gene3D" id="1.10.287.950">
    <property type="entry name" value="Methyl-accepting chemotaxis protein"/>
    <property type="match status" value="1"/>
</dbReference>
<dbReference type="SUPFAM" id="SSF103190">
    <property type="entry name" value="Sensory domain-like"/>
    <property type="match status" value="1"/>
</dbReference>
<keyword evidence="4" id="KW-0997">Cell inner membrane</keyword>
<dbReference type="PANTHER" id="PTHR32089:SF112">
    <property type="entry name" value="LYSOZYME-LIKE PROTEIN-RELATED"/>
    <property type="match status" value="1"/>
</dbReference>
<evidence type="ECO:0000256" key="10">
    <source>
        <dbReference type="PROSITE-ProRule" id="PRU00284"/>
    </source>
</evidence>
<dbReference type="PANTHER" id="PTHR32089">
    <property type="entry name" value="METHYL-ACCEPTING CHEMOTAXIS PROTEIN MCPB"/>
    <property type="match status" value="1"/>
</dbReference>
<dbReference type="RefSeq" id="WP_127002510.1">
    <property type="nucleotide sequence ID" value="NZ_JBNPXW010000017.1"/>
</dbReference>
<dbReference type="InterPro" id="IPR000727">
    <property type="entry name" value="T_SNARE_dom"/>
</dbReference>
<evidence type="ECO:0000256" key="9">
    <source>
        <dbReference type="ARBA" id="ARBA00029447"/>
    </source>
</evidence>
<evidence type="ECO:0000259" key="13">
    <source>
        <dbReference type="PROSITE" id="PS50192"/>
    </source>
</evidence>
<evidence type="ECO:0000256" key="2">
    <source>
        <dbReference type="ARBA" id="ARBA00022475"/>
    </source>
</evidence>
<dbReference type="Pfam" id="PF00015">
    <property type="entry name" value="MCPsignal"/>
    <property type="match status" value="1"/>
</dbReference>
<dbReference type="Gene3D" id="3.30.450.20">
    <property type="entry name" value="PAS domain"/>
    <property type="match status" value="2"/>
</dbReference>
<protein>
    <submittedName>
        <fullName evidence="15">Methyl-accepting chemotaxis protein</fullName>
    </submittedName>
</protein>
<dbReference type="CDD" id="cd06225">
    <property type="entry name" value="HAMP"/>
    <property type="match status" value="1"/>
</dbReference>
<dbReference type="AlphaFoldDB" id="A0A433J3D2"/>
<accession>A0A433J3D2</accession>
<feature type="domain" description="T-SNARE coiled-coil homology" evidence="13">
    <location>
        <begin position="584"/>
        <end position="646"/>
    </location>
</feature>
<feature type="domain" description="HAMP" evidence="14">
    <location>
        <begin position="339"/>
        <end position="392"/>
    </location>
</feature>
<dbReference type="InterPro" id="IPR003660">
    <property type="entry name" value="HAMP_dom"/>
</dbReference>
<proteinExistence type="inferred from homology"/>
<comment type="subcellular location">
    <subcellularLocation>
        <location evidence="1">Cell inner membrane</location>
        <topology evidence="1">Multi-pass membrane protein</topology>
    </subcellularLocation>
</comment>
<dbReference type="SMART" id="SM00283">
    <property type="entry name" value="MA"/>
    <property type="match status" value="1"/>
</dbReference>
<keyword evidence="16" id="KW-1185">Reference proteome</keyword>
<evidence type="ECO:0000313" key="15">
    <source>
        <dbReference type="EMBL" id="RUQ66234.1"/>
    </source>
</evidence>
<dbReference type="SMART" id="SM00304">
    <property type="entry name" value="HAMP"/>
    <property type="match status" value="1"/>
</dbReference>
<gene>
    <name evidence="15" type="ORF">EJ913_23610</name>
</gene>
<dbReference type="CDD" id="cd12913">
    <property type="entry name" value="PDC1_MCP_like"/>
    <property type="match status" value="1"/>
</dbReference>
<evidence type="ECO:0000313" key="16">
    <source>
        <dbReference type="Proteomes" id="UP000280346"/>
    </source>
</evidence>
<keyword evidence="7 11" id="KW-0472">Membrane</keyword>
<dbReference type="InterPro" id="IPR033479">
    <property type="entry name" value="dCache_1"/>
</dbReference>
<dbReference type="PROSITE" id="PS50192">
    <property type="entry name" value="T_SNARE"/>
    <property type="match status" value="1"/>
</dbReference>
<dbReference type="Pfam" id="PF00672">
    <property type="entry name" value="HAMP"/>
    <property type="match status" value="1"/>
</dbReference>
<dbReference type="Proteomes" id="UP000280346">
    <property type="component" value="Unassembled WGS sequence"/>
</dbReference>
<evidence type="ECO:0000256" key="7">
    <source>
        <dbReference type="ARBA" id="ARBA00023136"/>
    </source>
</evidence>
<dbReference type="PROSITE" id="PS50885">
    <property type="entry name" value="HAMP"/>
    <property type="match status" value="1"/>
</dbReference>
<evidence type="ECO:0000256" key="3">
    <source>
        <dbReference type="ARBA" id="ARBA00022500"/>
    </source>
</evidence>
<sequence length="688" mass="70289">MKVRLRTKIVVGVVAVLAAGATAITGVSVWLSREAAQGSAIALAAEIAEHQAVRVAADIAAAVDGARGIASLVAVERGTGEPRRTVVNRYLAGLAAANPAYAGVWIDMADNGFDGKDAGFTARDGEILGLPNTGRMSLLWLPAADGPRADDSEGVGYAEVQGKEYYKAAATARKEVVTEPYLDDLTKALMTSAAMPVLDGGRVIGVAGIDLSLAGLTDLVRSAKPYGDGYVAVLSASGRYVAHPDAGRLSQPGDDLPEAARRAATEGRIYEGEAVLAGRSHYLRVSPIRFGRTDAVWSFVVAVPQASIMADANRLSLLAALVGLGCVAAGTAVAWGIGAGLARPLAGMTTAMARLAEGDLATPIPALDREDETGTMARAVDVFKTGLIRARDLDLAQKADWQAREERAAALAALQRDFESKAGGLSGDMAAAATQLKATAEALSAIADRTNGQAASVAATAEQSSGNVQTVAATTEQLSASIRDIGRQVDESARIAGEAVADVESTNATVEALAQGAQKIGDVVTLIQSIAAQTNLLALNATIEAARAGEAGRGFAVVAQEVKNLANQTAGATEEIVAQVDEIRSVTERTVGSMRGIGATIATVSRIAASIAAAVEQQGAATEEIARNIQQAAHGSREVSDTVGSIRGAAAETGAAASQVLASAGGVAERSKALTAEVDRFFAAVHRA</sequence>
<reference evidence="15 16" key="1">
    <citation type="submission" date="2018-12" db="EMBL/GenBank/DDBJ databases">
        <authorList>
            <person name="Yang Y."/>
        </authorList>
    </citation>
    <scope>NUCLEOTIDE SEQUENCE [LARGE SCALE GENOMIC DNA]</scope>
    <source>
        <strain evidence="15 16">GSF71</strain>
    </source>
</reference>
<name>A0A433J3D2_9PROT</name>
<dbReference type="GO" id="GO:0005886">
    <property type="term" value="C:plasma membrane"/>
    <property type="evidence" value="ECO:0007669"/>
    <property type="project" value="UniProtKB-SubCell"/>
</dbReference>
<dbReference type="PROSITE" id="PS50111">
    <property type="entry name" value="CHEMOTAXIS_TRANSDUC_2"/>
    <property type="match status" value="1"/>
</dbReference>
<dbReference type="InterPro" id="IPR004089">
    <property type="entry name" value="MCPsignal_dom"/>
</dbReference>
<dbReference type="InterPro" id="IPR029151">
    <property type="entry name" value="Sensor-like_sf"/>
</dbReference>
<keyword evidence="3" id="KW-0145">Chemotaxis</keyword>
<dbReference type="OrthoDB" id="7293398at2"/>
<dbReference type="GO" id="GO:0007165">
    <property type="term" value="P:signal transduction"/>
    <property type="evidence" value="ECO:0007669"/>
    <property type="project" value="UniProtKB-KW"/>
</dbReference>
<dbReference type="SUPFAM" id="SSF58104">
    <property type="entry name" value="Methyl-accepting chemotaxis protein (MCP) signaling domain"/>
    <property type="match status" value="1"/>
</dbReference>
<evidence type="ECO:0000256" key="6">
    <source>
        <dbReference type="ARBA" id="ARBA00022989"/>
    </source>
</evidence>
<evidence type="ECO:0000259" key="14">
    <source>
        <dbReference type="PROSITE" id="PS50885"/>
    </source>
</evidence>
<evidence type="ECO:0000256" key="1">
    <source>
        <dbReference type="ARBA" id="ARBA00004429"/>
    </source>
</evidence>
<comment type="similarity">
    <text evidence="9">Belongs to the methyl-accepting chemotaxis (MCP) protein family.</text>
</comment>
<dbReference type="Gene3D" id="6.10.340.10">
    <property type="match status" value="1"/>
</dbReference>
<keyword evidence="5 11" id="KW-0812">Transmembrane</keyword>
<evidence type="ECO:0000256" key="5">
    <source>
        <dbReference type="ARBA" id="ARBA00022692"/>
    </source>
</evidence>
<organism evidence="15 16">
    <name type="scientific">Azospirillum doebereinerae</name>
    <dbReference type="NCBI Taxonomy" id="92933"/>
    <lineage>
        <taxon>Bacteria</taxon>
        <taxon>Pseudomonadati</taxon>
        <taxon>Pseudomonadota</taxon>
        <taxon>Alphaproteobacteria</taxon>
        <taxon>Rhodospirillales</taxon>
        <taxon>Azospirillaceae</taxon>
        <taxon>Azospirillum</taxon>
    </lineage>
</organism>